<dbReference type="AlphaFoldDB" id="A0AAV7MZA3"/>
<reference evidence="2" key="1">
    <citation type="journal article" date="2022" name="bioRxiv">
        <title>Sequencing and chromosome-scale assembly of the giantPleurodeles waltlgenome.</title>
        <authorList>
            <person name="Brown T."/>
            <person name="Elewa A."/>
            <person name="Iarovenko S."/>
            <person name="Subramanian E."/>
            <person name="Araus A.J."/>
            <person name="Petzold A."/>
            <person name="Susuki M."/>
            <person name="Suzuki K.-i.T."/>
            <person name="Hayashi T."/>
            <person name="Toyoda A."/>
            <person name="Oliveira C."/>
            <person name="Osipova E."/>
            <person name="Leigh N.D."/>
            <person name="Simon A."/>
            <person name="Yun M.H."/>
        </authorList>
    </citation>
    <scope>NUCLEOTIDE SEQUENCE</scope>
    <source>
        <strain evidence="2">20211129_DDA</strain>
        <tissue evidence="2">Liver</tissue>
    </source>
</reference>
<evidence type="ECO:0000313" key="3">
    <source>
        <dbReference type="Proteomes" id="UP001066276"/>
    </source>
</evidence>
<feature type="compositionally biased region" description="Gly residues" evidence="1">
    <location>
        <begin position="1"/>
        <end position="16"/>
    </location>
</feature>
<dbReference type="EMBL" id="JANPWB010000013">
    <property type="protein sequence ID" value="KAJ1109096.1"/>
    <property type="molecule type" value="Genomic_DNA"/>
</dbReference>
<gene>
    <name evidence="2" type="ORF">NDU88_006462</name>
</gene>
<name>A0AAV7MZA3_PLEWA</name>
<evidence type="ECO:0000256" key="1">
    <source>
        <dbReference type="SAM" id="MobiDB-lite"/>
    </source>
</evidence>
<feature type="non-terminal residue" evidence="2">
    <location>
        <position position="58"/>
    </location>
</feature>
<keyword evidence="3" id="KW-1185">Reference proteome</keyword>
<evidence type="ECO:0000313" key="2">
    <source>
        <dbReference type="EMBL" id="KAJ1109096.1"/>
    </source>
</evidence>
<accession>A0AAV7MZA3</accession>
<organism evidence="2 3">
    <name type="scientific">Pleurodeles waltl</name>
    <name type="common">Iberian ribbed newt</name>
    <dbReference type="NCBI Taxonomy" id="8319"/>
    <lineage>
        <taxon>Eukaryota</taxon>
        <taxon>Metazoa</taxon>
        <taxon>Chordata</taxon>
        <taxon>Craniata</taxon>
        <taxon>Vertebrata</taxon>
        <taxon>Euteleostomi</taxon>
        <taxon>Amphibia</taxon>
        <taxon>Batrachia</taxon>
        <taxon>Caudata</taxon>
        <taxon>Salamandroidea</taxon>
        <taxon>Salamandridae</taxon>
        <taxon>Pleurodelinae</taxon>
        <taxon>Pleurodeles</taxon>
    </lineage>
</organism>
<sequence length="58" mass="5499">MGGPSLAGAHGRGSGPALGASPHTQEAGHMRVQRSSDAAQGPGSPAPRVTGGPTLVAS</sequence>
<dbReference type="Proteomes" id="UP001066276">
    <property type="component" value="Chromosome 9"/>
</dbReference>
<proteinExistence type="predicted"/>
<feature type="region of interest" description="Disordered" evidence="1">
    <location>
        <begin position="1"/>
        <end position="58"/>
    </location>
</feature>
<protein>
    <submittedName>
        <fullName evidence="2">Uncharacterized protein</fullName>
    </submittedName>
</protein>
<comment type="caution">
    <text evidence="2">The sequence shown here is derived from an EMBL/GenBank/DDBJ whole genome shotgun (WGS) entry which is preliminary data.</text>
</comment>